<dbReference type="EMBL" id="SAUN01000001">
    <property type="protein sequence ID" value="RVX46094.1"/>
    <property type="molecule type" value="Genomic_DNA"/>
</dbReference>
<name>A0A438MJS6_9ACTN</name>
<dbReference type="SUPFAM" id="SSF160631">
    <property type="entry name" value="SMI1/KNR4-like"/>
    <property type="match status" value="1"/>
</dbReference>
<dbReference type="Pfam" id="PF09346">
    <property type="entry name" value="SMI1_KNR4"/>
    <property type="match status" value="1"/>
</dbReference>
<dbReference type="SMART" id="SM00860">
    <property type="entry name" value="SMI1_KNR4"/>
    <property type="match status" value="1"/>
</dbReference>
<dbReference type="InterPro" id="IPR018958">
    <property type="entry name" value="Knr4/Smi1-like_dom"/>
</dbReference>
<sequence>MSGTDGKIIAMTNMDDLLRRVRAKANATAERLPPPATAEEVAQAESILGFRLPPVFVRLYREVANGGFGPDYQLFPLLGEGRTAVNVYREERATAKSDDEATHWPADVLPVLDWGCGMFAAVDCRSPEGAVLLFEPNGIDDEWHHAWYVDSESLAGWLETWLSATGWYEEDADEDGEMRPWEAARQRLSAGS</sequence>
<accession>A0A438MJS6</accession>
<feature type="region of interest" description="Disordered" evidence="1">
    <location>
        <begin position="170"/>
        <end position="192"/>
    </location>
</feature>
<evidence type="ECO:0000259" key="2">
    <source>
        <dbReference type="SMART" id="SM00860"/>
    </source>
</evidence>
<evidence type="ECO:0000256" key="1">
    <source>
        <dbReference type="SAM" id="MobiDB-lite"/>
    </source>
</evidence>
<dbReference type="InterPro" id="IPR037883">
    <property type="entry name" value="Knr4/Smi1-like_sf"/>
</dbReference>
<dbReference type="AlphaFoldDB" id="A0A438MJS6"/>
<dbReference type="Proteomes" id="UP000284824">
    <property type="component" value="Unassembled WGS sequence"/>
</dbReference>
<protein>
    <submittedName>
        <fullName evidence="3">SMI1/KNR4 family protein SUKH-1</fullName>
    </submittedName>
</protein>
<organism evidence="3 4">
    <name type="scientific">Nonomuraea polychroma</name>
    <dbReference type="NCBI Taxonomy" id="46176"/>
    <lineage>
        <taxon>Bacteria</taxon>
        <taxon>Bacillati</taxon>
        <taxon>Actinomycetota</taxon>
        <taxon>Actinomycetes</taxon>
        <taxon>Streptosporangiales</taxon>
        <taxon>Streptosporangiaceae</taxon>
        <taxon>Nonomuraea</taxon>
    </lineage>
</organism>
<proteinExistence type="predicted"/>
<keyword evidence="4" id="KW-1185">Reference proteome</keyword>
<evidence type="ECO:0000313" key="3">
    <source>
        <dbReference type="EMBL" id="RVX46094.1"/>
    </source>
</evidence>
<reference evidence="3 4" key="1">
    <citation type="submission" date="2019-01" db="EMBL/GenBank/DDBJ databases">
        <title>Sequencing the genomes of 1000 actinobacteria strains.</title>
        <authorList>
            <person name="Klenk H.-P."/>
        </authorList>
    </citation>
    <scope>NUCLEOTIDE SEQUENCE [LARGE SCALE GENOMIC DNA]</scope>
    <source>
        <strain evidence="3 4">DSM 43925</strain>
    </source>
</reference>
<feature type="domain" description="Knr4/Smi1-like" evidence="2">
    <location>
        <begin position="35"/>
        <end position="164"/>
    </location>
</feature>
<evidence type="ECO:0000313" key="4">
    <source>
        <dbReference type="Proteomes" id="UP000284824"/>
    </source>
</evidence>
<dbReference type="Gene3D" id="3.40.1580.10">
    <property type="entry name" value="SMI1/KNR4-like"/>
    <property type="match status" value="1"/>
</dbReference>
<gene>
    <name evidence="3" type="ORF">EDD27_8941</name>
</gene>
<comment type="caution">
    <text evidence="3">The sequence shown here is derived from an EMBL/GenBank/DDBJ whole genome shotgun (WGS) entry which is preliminary data.</text>
</comment>